<name>A0A1Y1HQT1_KLENI</name>
<keyword evidence="5" id="KW-1185">Reference proteome</keyword>
<dbReference type="AlphaFoldDB" id="A0A1Y1HQT1"/>
<dbReference type="Pfam" id="PF07707">
    <property type="entry name" value="BACK"/>
    <property type="match status" value="1"/>
</dbReference>
<comment type="function">
    <text evidence="1">May act as a substrate-specific adapter of an E3 ubiquitin-protein ligase complex (CUL3-RBX1-BTB) which mediates the ubiquitination and subsequent proteasomal degradation of target proteins.</text>
</comment>
<evidence type="ECO:0000256" key="1">
    <source>
        <dbReference type="ARBA" id="ARBA00002668"/>
    </source>
</evidence>
<dbReference type="Gene3D" id="3.30.710.10">
    <property type="entry name" value="Potassium Channel Kv1.1, Chain A"/>
    <property type="match status" value="1"/>
</dbReference>
<evidence type="ECO:0000256" key="2">
    <source>
        <dbReference type="ARBA" id="ARBA00004906"/>
    </source>
</evidence>
<protein>
    <recommendedName>
        <fullName evidence="3">BACK domain-containing protein</fullName>
    </recommendedName>
</protein>
<dbReference type="OrthoDB" id="6359816at2759"/>
<sequence length="377" mass="42497">MLFNGMKESDKNKAVIVKVTAAEKAAFQEMLRFIYTGGLSPRLRTADAHMRELVSLLLVADKFEVPTFTGAVLKCIREREWKVSDAATLADSIPEVLTEQLPGLKAIVVKARTYIIDTFKDVSATWTSGEFLDLSWGQVELLLQSDELEADHEEIVLEKLLVWIGTYFADLNERKWAVARLAPHLRPRSFGEEFLNSALFRLPELDLVRDDIRKSLGTLKSAEEDAESFPPRQSSRLEIAESVRLDSDGTIAKSKSVRWLGQLWRLQIQKDSRSCPPTVGIFLYVGAPATELEPSIEIRIDFLVKTWPGKTWKQIHGSDVKTGAYFAENHSSGYKDALDMPWDQAMQAKEYLDPAGCVCFKVEAQRVKKAPKGYIEV</sequence>
<reference evidence="4 5" key="1">
    <citation type="journal article" date="2014" name="Nat. Commun.">
        <title>Klebsormidium flaccidum genome reveals primary factors for plant terrestrial adaptation.</title>
        <authorList>
            <person name="Hori K."/>
            <person name="Maruyama F."/>
            <person name="Fujisawa T."/>
            <person name="Togashi T."/>
            <person name="Yamamoto N."/>
            <person name="Seo M."/>
            <person name="Sato S."/>
            <person name="Yamada T."/>
            <person name="Mori H."/>
            <person name="Tajima N."/>
            <person name="Moriyama T."/>
            <person name="Ikeuchi M."/>
            <person name="Watanabe M."/>
            <person name="Wada H."/>
            <person name="Kobayashi K."/>
            <person name="Saito M."/>
            <person name="Masuda T."/>
            <person name="Sasaki-Sekimoto Y."/>
            <person name="Mashiguchi K."/>
            <person name="Awai K."/>
            <person name="Shimojima M."/>
            <person name="Masuda S."/>
            <person name="Iwai M."/>
            <person name="Nobusawa T."/>
            <person name="Narise T."/>
            <person name="Kondo S."/>
            <person name="Saito H."/>
            <person name="Sato R."/>
            <person name="Murakawa M."/>
            <person name="Ihara Y."/>
            <person name="Oshima-Yamada Y."/>
            <person name="Ohtaka K."/>
            <person name="Satoh M."/>
            <person name="Sonobe K."/>
            <person name="Ishii M."/>
            <person name="Ohtani R."/>
            <person name="Kanamori-Sato M."/>
            <person name="Honoki R."/>
            <person name="Miyazaki D."/>
            <person name="Mochizuki H."/>
            <person name="Umetsu J."/>
            <person name="Higashi K."/>
            <person name="Shibata D."/>
            <person name="Kamiya Y."/>
            <person name="Sato N."/>
            <person name="Nakamura Y."/>
            <person name="Tabata S."/>
            <person name="Ida S."/>
            <person name="Kurokawa K."/>
            <person name="Ohta H."/>
        </authorList>
    </citation>
    <scope>NUCLEOTIDE SEQUENCE [LARGE SCALE GENOMIC DNA]</scope>
    <source>
        <strain evidence="4 5">NIES-2285</strain>
    </source>
</reference>
<dbReference type="Proteomes" id="UP000054558">
    <property type="component" value="Unassembled WGS sequence"/>
</dbReference>
<proteinExistence type="predicted"/>
<comment type="pathway">
    <text evidence="2">Protein modification; protein ubiquitination.</text>
</comment>
<feature type="domain" description="BACK" evidence="3">
    <location>
        <begin position="96"/>
        <end position="200"/>
    </location>
</feature>
<evidence type="ECO:0000313" key="4">
    <source>
        <dbReference type="EMBL" id="GAQ80152.1"/>
    </source>
</evidence>
<evidence type="ECO:0000313" key="5">
    <source>
        <dbReference type="Proteomes" id="UP000054558"/>
    </source>
</evidence>
<organism evidence="4 5">
    <name type="scientific">Klebsormidium nitens</name>
    <name type="common">Green alga</name>
    <name type="synonym">Ulothrix nitens</name>
    <dbReference type="NCBI Taxonomy" id="105231"/>
    <lineage>
        <taxon>Eukaryota</taxon>
        <taxon>Viridiplantae</taxon>
        <taxon>Streptophyta</taxon>
        <taxon>Klebsormidiophyceae</taxon>
        <taxon>Klebsormidiales</taxon>
        <taxon>Klebsormidiaceae</taxon>
        <taxon>Klebsormidium</taxon>
    </lineage>
</organism>
<dbReference type="InterPro" id="IPR000210">
    <property type="entry name" value="BTB/POZ_dom"/>
</dbReference>
<dbReference type="InterPro" id="IPR045890">
    <property type="entry name" value="POB1-like"/>
</dbReference>
<dbReference type="Gene3D" id="1.25.40.420">
    <property type="match status" value="1"/>
</dbReference>
<dbReference type="EMBL" id="DF236996">
    <property type="protein sequence ID" value="GAQ80152.1"/>
    <property type="molecule type" value="Genomic_DNA"/>
</dbReference>
<evidence type="ECO:0000259" key="3">
    <source>
        <dbReference type="SMART" id="SM00875"/>
    </source>
</evidence>
<accession>A0A1Y1HQT1</accession>
<dbReference type="Pfam" id="PF00651">
    <property type="entry name" value="BTB"/>
    <property type="match status" value="1"/>
</dbReference>
<dbReference type="InterPro" id="IPR011705">
    <property type="entry name" value="BACK"/>
</dbReference>
<dbReference type="SMART" id="SM00875">
    <property type="entry name" value="BACK"/>
    <property type="match status" value="1"/>
</dbReference>
<dbReference type="InterPro" id="IPR011333">
    <property type="entry name" value="SKP1/BTB/POZ_sf"/>
</dbReference>
<gene>
    <name evidence="4" type="ORF">KFL_000470250</name>
</gene>
<dbReference type="PANTHER" id="PTHR46336">
    <property type="entry name" value="OS02G0260700 PROTEIN"/>
    <property type="match status" value="1"/>
</dbReference>
<dbReference type="PANTHER" id="PTHR46336:SF3">
    <property type="entry name" value="BTB_POZ DOMAIN-CONTAINING PROTEIN POB1"/>
    <property type="match status" value="1"/>
</dbReference>